<reference evidence="1" key="2">
    <citation type="submission" date="2020-09" db="EMBL/GenBank/DDBJ databases">
        <authorList>
            <person name="Sun Q."/>
            <person name="Kim S."/>
        </authorList>
    </citation>
    <scope>NUCLEOTIDE SEQUENCE</scope>
    <source>
        <strain evidence="1">KCTC 32296</strain>
    </source>
</reference>
<name>A0A918UTM4_9CAUL</name>
<organism evidence="1 2">
    <name type="scientific">Asticcacaulis endophyticus</name>
    <dbReference type="NCBI Taxonomy" id="1395890"/>
    <lineage>
        <taxon>Bacteria</taxon>
        <taxon>Pseudomonadati</taxon>
        <taxon>Pseudomonadota</taxon>
        <taxon>Alphaproteobacteria</taxon>
        <taxon>Caulobacterales</taxon>
        <taxon>Caulobacteraceae</taxon>
        <taxon>Asticcacaulis</taxon>
    </lineage>
</organism>
<sequence length="279" mass="30772">MPAKVDGSDVKPIRIDSLELADRDMRFGAALFPALTVIKDETHDSFIITGVNCSEMKGVVGEALKQSFMSGCIATMFPELTIDLNTRCEIETLLIRKPWLYGEDGERAEVVNGLPRTPAMIVAGSWHEAVGEAYQNVATIYGGNGKPLVRYTKRSIFSDENDRSERIECGGEFVLLVLDDALIAFGICLDFCNLEQPSPYAELSADLILVPSFGNRTTMAGHINNAQQVLIRQKSRTFVVQQMDKLEGDFLGYVLPPALKIQDNADLLRVGSPWNLITV</sequence>
<dbReference type="AlphaFoldDB" id="A0A918UTM4"/>
<dbReference type="EMBL" id="BMZB01000002">
    <property type="protein sequence ID" value="GGZ32308.1"/>
    <property type="molecule type" value="Genomic_DNA"/>
</dbReference>
<protein>
    <recommendedName>
        <fullName evidence="3">CN hydrolase domain-containing protein</fullName>
    </recommendedName>
</protein>
<dbReference type="Proteomes" id="UP000662572">
    <property type="component" value="Unassembled WGS sequence"/>
</dbReference>
<dbReference type="InterPro" id="IPR036526">
    <property type="entry name" value="C-N_Hydrolase_sf"/>
</dbReference>
<evidence type="ECO:0008006" key="3">
    <source>
        <dbReference type="Google" id="ProtNLM"/>
    </source>
</evidence>
<reference evidence="1" key="1">
    <citation type="journal article" date="2014" name="Int. J. Syst. Evol. Microbiol.">
        <title>Complete genome sequence of Corynebacterium casei LMG S-19264T (=DSM 44701T), isolated from a smear-ripened cheese.</title>
        <authorList>
            <consortium name="US DOE Joint Genome Institute (JGI-PGF)"/>
            <person name="Walter F."/>
            <person name="Albersmeier A."/>
            <person name="Kalinowski J."/>
            <person name="Ruckert C."/>
        </authorList>
    </citation>
    <scope>NUCLEOTIDE SEQUENCE</scope>
    <source>
        <strain evidence="1">KCTC 32296</strain>
    </source>
</reference>
<accession>A0A918UTM4</accession>
<proteinExistence type="predicted"/>
<keyword evidence="2" id="KW-1185">Reference proteome</keyword>
<gene>
    <name evidence="1" type="ORF">GCM10011273_18030</name>
</gene>
<comment type="caution">
    <text evidence="1">The sequence shown here is derived from an EMBL/GenBank/DDBJ whole genome shotgun (WGS) entry which is preliminary data.</text>
</comment>
<evidence type="ECO:0000313" key="2">
    <source>
        <dbReference type="Proteomes" id="UP000662572"/>
    </source>
</evidence>
<dbReference type="SUPFAM" id="SSF56317">
    <property type="entry name" value="Carbon-nitrogen hydrolase"/>
    <property type="match status" value="1"/>
</dbReference>
<evidence type="ECO:0000313" key="1">
    <source>
        <dbReference type="EMBL" id="GGZ32308.1"/>
    </source>
</evidence>
<dbReference type="Gene3D" id="3.60.110.10">
    <property type="entry name" value="Carbon-nitrogen hydrolase"/>
    <property type="match status" value="1"/>
</dbReference>